<feature type="region of interest" description="Disordered" evidence="1">
    <location>
        <begin position="1"/>
        <end position="23"/>
    </location>
</feature>
<gene>
    <name evidence="4" type="ORF">J2Z32_003244</name>
</gene>
<proteinExistence type="predicted"/>
<evidence type="ECO:0000313" key="5">
    <source>
        <dbReference type="Proteomes" id="UP001519272"/>
    </source>
</evidence>
<keyword evidence="2" id="KW-0812">Transmembrane</keyword>
<organism evidence="4 5">
    <name type="scientific">Paenibacillus turicensis</name>
    <dbReference type="NCBI Taxonomy" id="160487"/>
    <lineage>
        <taxon>Bacteria</taxon>
        <taxon>Bacillati</taxon>
        <taxon>Bacillota</taxon>
        <taxon>Bacilli</taxon>
        <taxon>Bacillales</taxon>
        <taxon>Paenibacillaceae</taxon>
        <taxon>Paenibacillus</taxon>
    </lineage>
</organism>
<protein>
    <recommendedName>
        <fullName evidence="3">DUF4179 domain-containing protein</fullName>
    </recommendedName>
</protein>
<accession>A0ABS4FVH9</accession>
<feature type="domain" description="DUF4179" evidence="3">
    <location>
        <begin position="73"/>
        <end position="165"/>
    </location>
</feature>
<dbReference type="RefSeq" id="WP_210090172.1">
    <property type="nucleotide sequence ID" value="NZ_JAGGKG010000016.1"/>
</dbReference>
<evidence type="ECO:0000259" key="3">
    <source>
        <dbReference type="Pfam" id="PF13786"/>
    </source>
</evidence>
<evidence type="ECO:0000256" key="1">
    <source>
        <dbReference type="SAM" id="MobiDB-lite"/>
    </source>
</evidence>
<keyword evidence="5" id="KW-1185">Reference proteome</keyword>
<name>A0ABS4FVH9_9BACL</name>
<dbReference type="InterPro" id="IPR025436">
    <property type="entry name" value="DUF4179"/>
</dbReference>
<dbReference type="EMBL" id="JAGGKG010000016">
    <property type="protein sequence ID" value="MBP1906582.1"/>
    <property type="molecule type" value="Genomic_DNA"/>
</dbReference>
<reference evidence="4 5" key="1">
    <citation type="submission" date="2021-03" db="EMBL/GenBank/DDBJ databases">
        <title>Genomic Encyclopedia of Type Strains, Phase IV (KMG-IV): sequencing the most valuable type-strain genomes for metagenomic binning, comparative biology and taxonomic classification.</title>
        <authorList>
            <person name="Goeker M."/>
        </authorList>
    </citation>
    <scope>NUCLEOTIDE SEQUENCE [LARGE SCALE GENOMIC DNA]</scope>
    <source>
        <strain evidence="4 5">DSM 14349</strain>
    </source>
</reference>
<feature type="transmembrane region" description="Helical" evidence="2">
    <location>
        <begin position="69"/>
        <end position="88"/>
    </location>
</feature>
<evidence type="ECO:0000256" key="2">
    <source>
        <dbReference type="SAM" id="Phobius"/>
    </source>
</evidence>
<sequence length="504" mass="57262">MARHQTKHEAIQKGKQKGQQHTQQLFEQASSDFNSTFPTIPEYKLQAAIKKGIDRGNKQKRFKNGFKKWGLPTGAVVLCALLFTLISLQPSWTKLVNQSAESTSTSSMENIPDYIVAQLNSQALRKAAQNGLYQPINQTSQQDQFSFTVDGVIADGKSATIFYTMNLKPGSPYDSITDLSFLDDNGNPIETFINLSTEILNVGDEYSLHMRNKVTILSKSGELPTNLIMKAFPKFSKLISSKLLTEEERNKVFDIGKEFKVSIPIDKSVYSDLVKYIPINKQEQSANYDFIIEKAILHPMSTELQIKINKPNVDLFHSFILPSLTITDGETYLSTKNISRIGSQAYKKDANTISVYFDSIYYLEHDTITFQADGIRNSFKEQPKLVIDTVNKKLISSTELINLESIKSYKANNTTEIELKIKKHRSEDELLTFISELKDNNGVEYQPTQRHKSLNLSSDDKEFQTLRIELETKKYAQPLTLTVDNLYEEHLQKIDIPLIGIQKK</sequence>
<keyword evidence="2" id="KW-0472">Membrane</keyword>
<comment type="caution">
    <text evidence="4">The sequence shown here is derived from an EMBL/GenBank/DDBJ whole genome shotgun (WGS) entry which is preliminary data.</text>
</comment>
<dbReference type="Proteomes" id="UP001519272">
    <property type="component" value="Unassembled WGS sequence"/>
</dbReference>
<keyword evidence="2" id="KW-1133">Transmembrane helix</keyword>
<evidence type="ECO:0000313" key="4">
    <source>
        <dbReference type="EMBL" id="MBP1906582.1"/>
    </source>
</evidence>
<dbReference type="Pfam" id="PF13786">
    <property type="entry name" value="DUF4179"/>
    <property type="match status" value="1"/>
</dbReference>